<name>A0A6A6LVQ8_HEVBR</name>
<keyword evidence="2" id="KW-1185">Reference proteome</keyword>
<organism evidence="1 2">
    <name type="scientific">Hevea brasiliensis</name>
    <name type="common">Para rubber tree</name>
    <name type="synonym">Siphonia brasiliensis</name>
    <dbReference type="NCBI Taxonomy" id="3981"/>
    <lineage>
        <taxon>Eukaryota</taxon>
        <taxon>Viridiplantae</taxon>
        <taxon>Streptophyta</taxon>
        <taxon>Embryophyta</taxon>
        <taxon>Tracheophyta</taxon>
        <taxon>Spermatophyta</taxon>
        <taxon>Magnoliopsida</taxon>
        <taxon>eudicotyledons</taxon>
        <taxon>Gunneridae</taxon>
        <taxon>Pentapetalae</taxon>
        <taxon>rosids</taxon>
        <taxon>fabids</taxon>
        <taxon>Malpighiales</taxon>
        <taxon>Euphorbiaceae</taxon>
        <taxon>Crotonoideae</taxon>
        <taxon>Micrandreae</taxon>
        <taxon>Hevea</taxon>
    </lineage>
</organism>
<dbReference type="EMBL" id="JAAGAX010000008">
    <property type="protein sequence ID" value="KAF2305542.1"/>
    <property type="molecule type" value="Genomic_DNA"/>
</dbReference>
<comment type="caution">
    <text evidence="1">The sequence shown here is derived from an EMBL/GenBank/DDBJ whole genome shotgun (WGS) entry which is preliminary data.</text>
</comment>
<dbReference type="AlphaFoldDB" id="A0A6A6LVQ8"/>
<reference evidence="1 2" key="1">
    <citation type="journal article" date="2020" name="Mol. Plant">
        <title>The Chromosome-Based Rubber Tree Genome Provides New Insights into Spurge Genome Evolution and Rubber Biosynthesis.</title>
        <authorList>
            <person name="Liu J."/>
            <person name="Shi C."/>
            <person name="Shi C.C."/>
            <person name="Li W."/>
            <person name="Zhang Q.J."/>
            <person name="Zhang Y."/>
            <person name="Li K."/>
            <person name="Lu H.F."/>
            <person name="Shi C."/>
            <person name="Zhu S.T."/>
            <person name="Xiao Z.Y."/>
            <person name="Nan H."/>
            <person name="Yue Y."/>
            <person name="Zhu X.G."/>
            <person name="Wu Y."/>
            <person name="Hong X.N."/>
            <person name="Fan G.Y."/>
            <person name="Tong Y."/>
            <person name="Zhang D."/>
            <person name="Mao C.L."/>
            <person name="Liu Y.L."/>
            <person name="Hao S.J."/>
            <person name="Liu W.Q."/>
            <person name="Lv M.Q."/>
            <person name="Zhang H.B."/>
            <person name="Liu Y."/>
            <person name="Hu-Tang G.R."/>
            <person name="Wang J.P."/>
            <person name="Wang J.H."/>
            <person name="Sun Y.H."/>
            <person name="Ni S.B."/>
            <person name="Chen W.B."/>
            <person name="Zhang X.C."/>
            <person name="Jiao Y.N."/>
            <person name="Eichler E.E."/>
            <person name="Li G.H."/>
            <person name="Liu X."/>
            <person name="Gao L.Z."/>
        </authorList>
    </citation>
    <scope>NUCLEOTIDE SEQUENCE [LARGE SCALE GENOMIC DNA]</scope>
    <source>
        <strain evidence="2">cv. GT1</strain>
        <tissue evidence="1">Leaf</tissue>
    </source>
</reference>
<proteinExistence type="predicted"/>
<evidence type="ECO:0000313" key="2">
    <source>
        <dbReference type="Proteomes" id="UP000467840"/>
    </source>
</evidence>
<accession>A0A6A6LVQ8</accession>
<gene>
    <name evidence="1" type="ORF">GH714_006323</name>
</gene>
<protein>
    <submittedName>
        <fullName evidence="1">Uncharacterized protein</fullName>
    </submittedName>
</protein>
<dbReference type="Proteomes" id="UP000467840">
    <property type="component" value="Chromosome 9"/>
</dbReference>
<evidence type="ECO:0000313" key="1">
    <source>
        <dbReference type="EMBL" id="KAF2305542.1"/>
    </source>
</evidence>
<sequence>MTGPWCWFAALGSCSMIEGNGRRFMALGLQACSREVWYHVKGMAWQRLCWYVEMTTKKEDAGVVKGEARDNKKRCEENGNKVFILAMDGHPAPCPSKNPPCQFFLSSHGDR</sequence>